<comment type="similarity">
    <text evidence="2 10">Belongs to the glycosyltransferase 31 family.</text>
</comment>
<evidence type="ECO:0000256" key="4">
    <source>
        <dbReference type="ARBA" id="ARBA00022679"/>
    </source>
</evidence>
<keyword evidence="9" id="KW-0472">Membrane</keyword>
<keyword evidence="12" id="KW-1185">Reference proteome</keyword>
<keyword evidence="7" id="KW-1133">Transmembrane helix</keyword>
<evidence type="ECO:0000256" key="8">
    <source>
        <dbReference type="ARBA" id="ARBA00023034"/>
    </source>
</evidence>
<organism evidence="11 12">
    <name type="scientific">Symbiodinium pilosum</name>
    <name type="common">Dinoflagellate</name>
    <dbReference type="NCBI Taxonomy" id="2952"/>
    <lineage>
        <taxon>Eukaryota</taxon>
        <taxon>Sar</taxon>
        <taxon>Alveolata</taxon>
        <taxon>Dinophyceae</taxon>
        <taxon>Suessiales</taxon>
        <taxon>Symbiodiniaceae</taxon>
        <taxon>Symbiodinium</taxon>
    </lineage>
</organism>
<evidence type="ECO:0000313" key="11">
    <source>
        <dbReference type="EMBL" id="CAE7754298.1"/>
    </source>
</evidence>
<evidence type="ECO:0000256" key="9">
    <source>
        <dbReference type="ARBA" id="ARBA00023136"/>
    </source>
</evidence>
<dbReference type="PANTHER" id="PTHR11214">
    <property type="entry name" value="BETA-1,3-N-ACETYLGLUCOSAMINYLTRANSFERASE"/>
    <property type="match status" value="1"/>
</dbReference>
<sequence length="457" mass="51069">MPQVCSCVLLVLSPETLERTPATLQNAIGASVRRAGPFSKQYENLDRLNNFDCYRVGEAATIGPKAPFERTLVQPNRPLGSGQNGLQVCVLVGAIGLWAAEVTRLALLKRRTAIASFASLRAHANMLLELPAMRVDTSGRVWQAWSWWRTDQADAKRTARRVAEWRMRVASLSSHGVRQTWAQEIDKETSLCPRCKSKRTIKYFFVLGDEATAEEKENRHIRLEDEAVANASADEIANGTMKVRKADEASSDIIALSKCSSDYIRLAEKVRKAVLFATKHYSFRLLLKTDTDSWIFLDTLLAFAEANELFTRRYVHAGDMRRSAKPQKPKSGGKNIDEVFVTRTGQDTYPIFNAGCGYLLTRALCNYIAILTAEDPDLPGLFELPQEDVAVGFWLQALQHDKLKAPVSPFAEGCRKNGSQRTKLILDHYVPPGEMQRRANNLRQYGNPCGKGPNVLP</sequence>
<comment type="subcellular location">
    <subcellularLocation>
        <location evidence="1 10">Golgi apparatus membrane</location>
        <topology evidence="1 10">Single-pass type II membrane protein</topology>
    </subcellularLocation>
</comment>
<name>A0A812XZV5_SYMPI</name>
<evidence type="ECO:0000256" key="1">
    <source>
        <dbReference type="ARBA" id="ARBA00004323"/>
    </source>
</evidence>
<evidence type="ECO:0000256" key="10">
    <source>
        <dbReference type="RuleBase" id="RU363063"/>
    </source>
</evidence>
<evidence type="ECO:0000256" key="7">
    <source>
        <dbReference type="ARBA" id="ARBA00022989"/>
    </source>
</evidence>
<evidence type="ECO:0000256" key="2">
    <source>
        <dbReference type="ARBA" id="ARBA00008661"/>
    </source>
</evidence>
<reference evidence="11" key="1">
    <citation type="submission" date="2021-02" db="EMBL/GenBank/DDBJ databases">
        <authorList>
            <person name="Dougan E. K."/>
            <person name="Rhodes N."/>
            <person name="Thang M."/>
            <person name="Chan C."/>
        </authorList>
    </citation>
    <scope>NUCLEOTIDE SEQUENCE</scope>
</reference>
<dbReference type="PANTHER" id="PTHR11214:SF3">
    <property type="entry name" value="BETA-1,3-GALACTOSYLTRANSFERASE 6"/>
    <property type="match status" value="1"/>
</dbReference>
<keyword evidence="8 10" id="KW-0333">Golgi apparatus</keyword>
<dbReference type="GO" id="GO:0000139">
    <property type="term" value="C:Golgi membrane"/>
    <property type="evidence" value="ECO:0007669"/>
    <property type="project" value="UniProtKB-SubCell"/>
</dbReference>
<evidence type="ECO:0000256" key="3">
    <source>
        <dbReference type="ARBA" id="ARBA00022676"/>
    </source>
</evidence>
<dbReference type="GO" id="GO:0016758">
    <property type="term" value="F:hexosyltransferase activity"/>
    <property type="evidence" value="ECO:0007669"/>
    <property type="project" value="InterPro"/>
</dbReference>
<accession>A0A812XZV5</accession>
<keyword evidence="4" id="KW-0808">Transferase</keyword>
<keyword evidence="6" id="KW-0735">Signal-anchor</keyword>
<dbReference type="Pfam" id="PF01762">
    <property type="entry name" value="Galactosyl_T"/>
    <property type="match status" value="1"/>
</dbReference>
<gene>
    <name evidence="11" type="primary">w</name>
    <name evidence="11" type="ORF">SPIL2461_LOCUS21884</name>
</gene>
<keyword evidence="5" id="KW-0812">Transmembrane</keyword>
<evidence type="ECO:0000256" key="6">
    <source>
        <dbReference type="ARBA" id="ARBA00022968"/>
    </source>
</evidence>
<comment type="caution">
    <text evidence="11">The sequence shown here is derived from an EMBL/GenBank/DDBJ whole genome shotgun (WGS) entry which is preliminary data.</text>
</comment>
<protein>
    <recommendedName>
        <fullName evidence="10">Hexosyltransferase</fullName>
        <ecNumber evidence="10">2.4.1.-</ecNumber>
    </recommendedName>
</protein>
<dbReference type="InterPro" id="IPR002659">
    <property type="entry name" value="Glyco_trans_31"/>
</dbReference>
<keyword evidence="3 10" id="KW-0328">Glycosyltransferase</keyword>
<proteinExistence type="inferred from homology"/>
<dbReference type="GO" id="GO:0006493">
    <property type="term" value="P:protein O-linked glycosylation"/>
    <property type="evidence" value="ECO:0007669"/>
    <property type="project" value="TreeGrafter"/>
</dbReference>
<evidence type="ECO:0000313" key="12">
    <source>
        <dbReference type="Proteomes" id="UP000649617"/>
    </source>
</evidence>
<dbReference type="EC" id="2.4.1.-" evidence="10"/>
<evidence type="ECO:0000256" key="5">
    <source>
        <dbReference type="ARBA" id="ARBA00022692"/>
    </source>
</evidence>
<dbReference type="OrthoDB" id="427498at2759"/>
<dbReference type="Proteomes" id="UP000649617">
    <property type="component" value="Unassembled WGS sequence"/>
</dbReference>
<dbReference type="EMBL" id="CAJNIZ010046693">
    <property type="protein sequence ID" value="CAE7754298.1"/>
    <property type="molecule type" value="Genomic_DNA"/>
</dbReference>
<dbReference type="AlphaFoldDB" id="A0A812XZV5"/>